<accession>A0A5B8Z7E0</accession>
<feature type="transmembrane region" description="Helical" evidence="5">
    <location>
        <begin position="77"/>
        <end position="102"/>
    </location>
</feature>
<gene>
    <name evidence="6" type="ORF">FSZ17_17215</name>
</gene>
<organism evidence="6 7">
    <name type="scientific">Cytobacillus dafuensis</name>
    <name type="common">Bacillus dafuensis</name>
    <dbReference type="NCBI Taxonomy" id="1742359"/>
    <lineage>
        <taxon>Bacteria</taxon>
        <taxon>Bacillati</taxon>
        <taxon>Bacillota</taxon>
        <taxon>Bacilli</taxon>
        <taxon>Bacillales</taxon>
        <taxon>Bacillaceae</taxon>
        <taxon>Cytobacillus</taxon>
    </lineage>
</organism>
<keyword evidence="3 5" id="KW-1133">Transmembrane helix</keyword>
<keyword evidence="7" id="KW-1185">Reference proteome</keyword>
<feature type="transmembrane region" description="Helical" evidence="5">
    <location>
        <begin position="114"/>
        <end position="139"/>
    </location>
</feature>
<reference evidence="7" key="1">
    <citation type="submission" date="2019-08" db="EMBL/GenBank/DDBJ databases">
        <authorList>
            <person name="Zheng X."/>
        </authorList>
    </citation>
    <scope>NUCLEOTIDE SEQUENCE [LARGE SCALE GENOMIC DNA]</scope>
    <source>
        <strain evidence="7">FJAT-25496</strain>
    </source>
</reference>
<dbReference type="GO" id="GO:0016020">
    <property type="term" value="C:membrane"/>
    <property type="evidence" value="ECO:0007669"/>
    <property type="project" value="UniProtKB-SubCell"/>
</dbReference>
<evidence type="ECO:0000256" key="3">
    <source>
        <dbReference type="ARBA" id="ARBA00022989"/>
    </source>
</evidence>
<evidence type="ECO:0000256" key="4">
    <source>
        <dbReference type="ARBA" id="ARBA00023136"/>
    </source>
</evidence>
<name>A0A5B8Z7E0_CYTDA</name>
<dbReference type="Pfam" id="PF02674">
    <property type="entry name" value="Colicin_V"/>
    <property type="match status" value="1"/>
</dbReference>
<keyword evidence="2 5" id="KW-0812">Transmembrane</keyword>
<dbReference type="RefSeq" id="WP_057771890.1">
    <property type="nucleotide sequence ID" value="NZ_CP042593.1"/>
</dbReference>
<evidence type="ECO:0000313" key="7">
    <source>
        <dbReference type="Proteomes" id="UP000321555"/>
    </source>
</evidence>
<dbReference type="AlphaFoldDB" id="A0A5B8Z7E0"/>
<dbReference type="OrthoDB" id="1809613at2"/>
<dbReference type="STRING" id="1742359.GCA_001439625_02613"/>
<dbReference type="GO" id="GO:0009403">
    <property type="term" value="P:toxin biosynthetic process"/>
    <property type="evidence" value="ECO:0007669"/>
    <property type="project" value="InterPro"/>
</dbReference>
<evidence type="ECO:0000256" key="2">
    <source>
        <dbReference type="ARBA" id="ARBA00022692"/>
    </source>
</evidence>
<keyword evidence="4 5" id="KW-0472">Membrane</keyword>
<comment type="subcellular location">
    <subcellularLocation>
        <location evidence="1">Membrane</location>
        <topology evidence="1">Multi-pass membrane protein</topology>
    </subcellularLocation>
</comment>
<dbReference type="Proteomes" id="UP000321555">
    <property type="component" value="Chromosome"/>
</dbReference>
<proteinExistence type="predicted"/>
<dbReference type="PANTHER" id="PTHR37306:SF1">
    <property type="entry name" value="COLICIN V PRODUCTION PROTEIN"/>
    <property type="match status" value="1"/>
</dbReference>
<feature type="transmembrane region" description="Helical" evidence="5">
    <location>
        <begin position="21"/>
        <end position="43"/>
    </location>
</feature>
<dbReference type="EMBL" id="CP042593">
    <property type="protein sequence ID" value="QED48857.1"/>
    <property type="molecule type" value="Genomic_DNA"/>
</dbReference>
<dbReference type="KEGG" id="bda:FSZ17_17215"/>
<evidence type="ECO:0000256" key="5">
    <source>
        <dbReference type="SAM" id="Phobius"/>
    </source>
</evidence>
<evidence type="ECO:0000256" key="1">
    <source>
        <dbReference type="ARBA" id="ARBA00004141"/>
    </source>
</evidence>
<dbReference type="PANTHER" id="PTHR37306">
    <property type="entry name" value="COLICIN V PRODUCTION PROTEIN"/>
    <property type="match status" value="1"/>
</dbReference>
<sequence length="180" mass="20377">MLDLAIVIILIIGFIVGLKRGFILQLIHLTGFIIAFIVANMYYEKLAPKLTLWVPYPSFGDDSTIQMFFDHANLEDAYYRAIAFVVIFFAVKIVLHLIGSMLDFVSSLPILRTLNIWAGGILGFVEIYLIMFILLYIAALVPVDSIQNALNDSFMAKGIVKNTPIFSQQIKEMWIEYMAS</sequence>
<dbReference type="InterPro" id="IPR003825">
    <property type="entry name" value="Colicin-V_CvpA"/>
</dbReference>
<evidence type="ECO:0000313" key="6">
    <source>
        <dbReference type="EMBL" id="QED48857.1"/>
    </source>
</evidence>
<protein>
    <submittedName>
        <fullName evidence="6">CvpA family protein</fullName>
    </submittedName>
</protein>